<sequence>MWRKDIPGKGKIAVKHVQSVTELKDWLAMTDREAPEETRFGEKSYRGNERLCEDTKWDKNFWEADWVWSTVKVLTDGAATSCEEAKPFCDDKELPLVRLLCPETCGCTRADSGLYADNGCRQQCREESEFAQSRNKTTCNDTAEVSSTMAWKRWWQGFHSANAGVWSEDNPMMSVGNDPASANCSFVTSKDWIRQNFCQSKKVGRPGAMLCPASCCGSEALQADWCPTSCGKDAGS</sequence>
<protein>
    <recommendedName>
        <fullName evidence="3">ShKT domain-containing protein</fullName>
    </recommendedName>
</protein>
<evidence type="ECO:0008006" key="3">
    <source>
        <dbReference type="Google" id="ProtNLM"/>
    </source>
</evidence>
<evidence type="ECO:0000313" key="1">
    <source>
        <dbReference type="EMBL" id="CAK9040722.1"/>
    </source>
</evidence>
<dbReference type="Proteomes" id="UP001642464">
    <property type="component" value="Unassembled WGS sequence"/>
</dbReference>
<comment type="caution">
    <text evidence="1">The sequence shown here is derived from an EMBL/GenBank/DDBJ whole genome shotgun (WGS) entry which is preliminary data.</text>
</comment>
<evidence type="ECO:0000313" key="2">
    <source>
        <dbReference type="Proteomes" id="UP001642464"/>
    </source>
</evidence>
<dbReference type="EMBL" id="CAXAMM010017247">
    <property type="protein sequence ID" value="CAK9040722.1"/>
    <property type="molecule type" value="Genomic_DNA"/>
</dbReference>
<gene>
    <name evidence="1" type="ORF">SCF082_LOCUS23625</name>
</gene>
<proteinExistence type="predicted"/>
<accession>A0ABP0LND5</accession>
<organism evidence="1 2">
    <name type="scientific">Durusdinium trenchii</name>
    <dbReference type="NCBI Taxonomy" id="1381693"/>
    <lineage>
        <taxon>Eukaryota</taxon>
        <taxon>Sar</taxon>
        <taxon>Alveolata</taxon>
        <taxon>Dinophyceae</taxon>
        <taxon>Suessiales</taxon>
        <taxon>Symbiodiniaceae</taxon>
        <taxon>Durusdinium</taxon>
    </lineage>
</organism>
<reference evidence="1 2" key="1">
    <citation type="submission" date="2024-02" db="EMBL/GenBank/DDBJ databases">
        <authorList>
            <person name="Chen Y."/>
            <person name="Shah S."/>
            <person name="Dougan E. K."/>
            <person name="Thang M."/>
            <person name="Chan C."/>
        </authorList>
    </citation>
    <scope>NUCLEOTIDE SEQUENCE [LARGE SCALE GENOMIC DNA]</scope>
</reference>
<keyword evidence="2" id="KW-1185">Reference proteome</keyword>
<name>A0ABP0LND5_9DINO</name>